<accession>A0A6M3JJS5</accession>
<dbReference type="EMBL" id="MT141694">
    <property type="protein sequence ID" value="QJA69301.1"/>
    <property type="molecule type" value="Genomic_DNA"/>
</dbReference>
<name>A0A6M3JJS5_9ZZZZ</name>
<protein>
    <submittedName>
        <fullName evidence="1">Uncharacterized protein</fullName>
    </submittedName>
</protein>
<dbReference type="AlphaFoldDB" id="A0A6M3JJS5"/>
<organism evidence="1">
    <name type="scientific">viral metagenome</name>
    <dbReference type="NCBI Taxonomy" id="1070528"/>
    <lineage>
        <taxon>unclassified sequences</taxon>
        <taxon>metagenomes</taxon>
        <taxon>organismal metagenomes</taxon>
    </lineage>
</organism>
<proteinExistence type="predicted"/>
<evidence type="ECO:0000313" key="1">
    <source>
        <dbReference type="EMBL" id="QJA69301.1"/>
    </source>
</evidence>
<gene>
    <name evidence="1" type="ORF">MM415A04811_0003</name>
</gene>
<reference evidence="1" key="1">
    <citation type="submission" date="2020-03" db="EMBL/GenBank/DDBJ databases">
        <title>The deep terrestrial virosphere.</title>
        <authorList>
            <person name="Holmfeldt K."/>
            <person name="Nilsson E."/>
            <person name="Simone D."/>
            <person name="Lopez-Fernandez M."/>
            <person name="Wu X."/>
            <person name="de Brujin I."/>
            <person name="Lundin D."/>
            <person name="Andersson A."/>
            <person name="Bertilsson S."/>
            <person name="Dopson M."/>
        </authorList>
    </citation>
    <scope>NUCLEOTIDE SEQUENCE</scope>
    <source>
        <strain evidence="1">MM415A04811</strain>
    </source>
</reference>
<sequence length="99" mass="10909">MIALLLSALLSAAPPLPADTPTPPVVVEMLGVLVQAPGVSVRVVGPSYYVPRTVMVPRTVLVPQTTLVPAQPVVTRRLYWTPIRDFFFGRHRIHYVPIQ</sequence>